<organism evidence="1 2">
    <name type="scientific">Stutzerimonas zhaodongensis</name>
    <dbReference type="NCBI Taxonomy" id="1176257"/>
    <lineage>
        <taxon>Bacteria</taxon>
        <taxon>Pseudomonadati</taxon>
        <taxon>Pseudomonadota</taxon>
        <taxon>Gammaproteobacteria</taxon>
        <taxon>Pseudomonadales</taxon>
        <taxon>Pseudomonadaceae</taxon>
        <taxon>Stutzerimonas</taxon>
    </lineage>
</organism>
<name>A0A365PP93_9GAMM</name>
<evidence type="ECO:0000313" key="2">
    <source>
        <dbReference type="Proteomes" id="UP000252554"/>
    </source>
</evidence>
<comment type="caution">
    <text evidence="1">The sequence shown here is derived from an EMBL/GenBank/DDBJ whole genome shotgun (WGS) entry which is preliminary data.</text>
</comment>
<dbReference type="EMBL" id="QNTV01000025">
    <property type="protein sequence ID" value="RBA52155.1"/>
    <property type="molecule type" value="Genomic_DNA"/>
</dbReference>
<dbReference type="AlphaFoldDB" id="A0A365PP93"/>
<proteinExistence type="predicted"/>
<accession>A0A365PP93</accession>
<dbReference type="Proteomes" id="UP000252554">
    <property type="component" value="Unassembled WGS sequence"/>
</dbReference>
<protein>
    <submittedName>
        <fullName evidence="1">Uncharacterized protein</fullName>
    </submittedName>
</protein>
<evidence type="ECO:0000313" key="1">
    <source>
        <dbReference type="EMBL" id="RBA52155.1"/>
    </source>
</evidence>
<reference evidence="1 2" key="1">
    <citation type="submission" date="2018-06" db="EMBL/GenBank/DDBJ databases">
        <title>Whole genome sequencing of four bacterial strains from South Shetland trench revealing bio-synthetic gene clusters.</title>
        <authorList>
            <person name="Abdel-Mageed W.M."/>
            <person name="Lehri B."/>
            <person name="Jarmusch S.A."/>
            <person name="Miranda K."/>
            <person name="Goodfellow M."/>
            <person name="Jaspars M."/>
            <person name="Karlyshev A.V."/>
        </authorList>
    </citation>
    <scope>NUCLEOTIDE SEQUENCE [LARGE SCALE GENOMIC DNA]</scope>
    <source>
        <strain evidence="1 2">SST2</strain>
    </source>
</reference>
<sequence length="296" mass="33314">MNFFMDENFAAGCLDSLIDRLSAFERLVNVLDAITASELTKLYYICDLHSLEFDGVLFADLLYAHCADGNYRDLILRFDMAIERGDSEFIESGRSVDSGVLELARLGVGGCVTGLDYSAESWWRGGKMCAASDLPSFQLALRFLFNALEMQPENLDKFGELMFPNIYFHADPGDLKRMGIGYREYASTIIFHLSYLNDFAMLDFEGNVPAQIIQLAASRGVEISPESANTHGNRRAMARRRIEINNSPLVCEWHTKFTFDCGRIHFHARPSVYHDNIKKVTGSKVIIGIIAEHLPT</sequence>
<gene>
    <name evidence="1" type="ORF">DQ403_20970</name>
</gene>